<gene>
    <name evidence="2" type="ORF">ACFQ07_09715</name>
</gene>
<dbReference type="Gene3D" id="1.20.58.100">
    <property type="entry name" value="Fumarate reductase/succinate dehydrogenase flavoprotein-like, C-terminal domain"/>
    <property type="match status" value="1"/>
</dbReference>
<protein>
    <recommendedName>
        <fullName evidence="1">Fumarate reductase/succinate dehydrogenase flavoprotein-like C-terminal domain-containing protein</fullName>
    </recommendedName>
</protein>
<evidence type="ECO:0000313" key="2">
    <source>
        <dbReference type="EMBL" id="MFD0852500.1"/>
    </source>
</evidence>
<evidence type="ECO:0000259" key="1">
    <source>
        <dbReference type="Pfam" id="PF02910"/>
    </source>
</evidence>
<name>A0ABW3CDI1_9ACTN</name>
<evidence type="ECO:0000313" key="3">
    <source>
        <dbReference type="Proteomes" id="UP001597083"/>
    </source>
</evidence>
<proteinExistence type="predicted"/>
<dbReference type="SUPFAM" id="SSF46977">
    <property type="entry name" value="Succinate dehydrogenase/fumarate reductase flavoprotein C-terminal domain"/>
    <property type="match status" value="1"/>
</dbReference>
<dbReference type="InterPro" id="IPR015939">
    <property type="entry name" value="Fum_Rdtase/Succ_DH_flav-like_C"/>
</dbReference>
<dbReference type="Proteomes" id="UP001597083">
    <property type="component" value="Unassembled WGS sequence"/>
</dbReference>
<sequence length="44" mass="5169">RRREETRGSHWREDFPDRDDTTWRTHLVTELDATGTLATSAPPM</sequence>
<organism evidence="2 3">
    <name type="scientific">Actinomadura adrarensis</name>
    <dbReference type="NCBI Taxonomy" id="1819600"/>
    <lineage>
        <taxon>Bacteria</taxon>
        <taxon>Bacillati</taxon>
        <taxon>Actinomycetota</taxon>
        <taxon>Actinomycetes</taxon>
        <taxon>Streptosporangiales</taxon>
        <taxon>Thermomonosporaceae</taxon>
        <taxon>Actinomadura</taxon>
    </lineage>
</organism>
<accession>A0ABW3CDI1</accession>
<feature type="domain" description="Fumarate reductase/succinate dehydrogenase flavoprotein-like C-terminal" evidence="1">
    <location>
        <begin position="2"/>
        <end position="32"/>
    </location>
</feature>
<dbReference type="Pfam" id="PF02910">
    <property type="entry name" value="Succ_DH_flav_C"/>
    <property type="match status" value="1"/>
</dbReference>
<feature type="non-terminal residue" evidence="2">
    <location>
        <position position="1"/>
    </location>
</feature>
<dbReference type="InterPro" id="IPR037099">
    <property type="entry name" value="Fum_R/Succ_DH_flav-like_C_sf"/>
</dbReference>
<reference evidence="3" key="1">
    <citation type="journal article" date="2019" name="Int. J. Syst. Evol. Microbiol.">
        <title>The Global Catalogue of Microorganisms (GCM) 10K type strain sequencing project: providing services to taxonomists for standard genome sequencing and annotation.</title>
        <authorList>
            <consortium name="The Broad Institute Genomics Platform"/>
            <consortium name="The Broad Institute Genome Sequencing Center for Infectious Disease"/>
            <person name="Wu L."/>
            <person name="Ma J."/>
        </authorList>
    </citation>
    <scope>NUCLEOTIDE SEQUENCE [LARGE SCALE GENOMIC DNA]</scope>
    <source>
        <strain evidence="3">JCM 31696</strain>
    </source>
</reference>
<dbReference type="EMBL" id="JBHTIR010001400">
    <property type="protein sequence ID" value="MFD0852500.1"/>
    <property type="molecule type" value="Genomic_DNA"/>
</dbReference>
<comment type="caution">
    <text evidence="2">The sequence shown here is derived from an EMBL/GenBank/DDBJ whole genome shotgun (WGS) entry which is preliminary data.</text>
</comment>
<keyword evidence="3" id="KW-1185">Reference proteome</keyword>